<evidence type="ECO:0000313" key="2">
    <source>
        <dbReference type="Proteomes" id="UP000180175"/>
    </source>
</evidence>
<keyword evidence="2" id="KW-1185">Reference proteome</keyword>
<organism evidence="1 2">
    <name type="scientific">Anaerobacillus isosaccharinicus</name>
    <dbReference type="NCBI Taxonomy" id="1532552"/>
    <lineage>
        <taxon>Bacteria</taxon>
        <taxon>Bacillati</taxon>
        <taxon>Bacillota</taxon>
        <taxon>Bacilli</taxon>
        <taxon>Bacillales</taxon>
        <taxon>Bacillaceae</taxon>
        <taxon>Anaerobacillus</taxon>
    </lineage>
</organism>
<reference evidence="1 2" key="2">
    <citation type="journal article" date="2019" name="Int. J. Syst. Evol. Microbiol.">
        <title>Anaerobacillus isosaccharinicus sp. nov., an alkaliphilic bacterium which degrades isosaccharinic acid.</title>
        <authorList>
            <person name="Bassil N.M."/>
            <person name="Lloyd J.R."/>
        </authorList>
    </citation>
    <scope>NUCLEOTIDE SEQUENCE [LARGE SCALE GENOMIC DNA]</scope>
    <source>
        <strain evidence="1 2">NB2006</strain>
    </source>
</reference>
<dbReference type="AlphaFoldDB" id="A0A7S7LB40"/>
<accession>A0A7S7LB40</accession>
<dbReference type="KEGG" id="aia:AWH56_008710"/>
<gene>
    <name evidence="1" type="ORF">AWH56_008710</name>
</gene>
<evidence type="ECO:0000313" key="1">
    <source>
        <dbReference type="EMBL" id="QOY37645.1"/>
    </source>
</evidence>
<dbReference type="EMBL" id="CP063356">
    <property type="protein sequence ID" value="QOY37645.1"/>
    <property type="molecule type" value="Genomic_DNA"/>
</dbReference>
<protein>
    <submittedName>
        <fullName evidence="1">Uncharacterized protein</fullName>
    </submittedName>
</protein>
<dbReference type="OrthoDB" id="1551020at2"/>
<dbReference type="RefSeq" id="WP_083388796.1">
    <property type="nucleotide sequence ID" value="NZ_CP063356.2"/>
</dbReference>
<dbReference type="Proteomes" id="UP000180175">
    <property type="component" value="Chromosome"/>
</dbReference>
<proteinExistence type="predicted"/>
<reference evidence="1 2" key="1">
    <citation type="journal article" date="2017" name="Genome Announc.">
        <title>Draft Genome Sequences of Four Alkaliphilic Bacteria Belonging to the Anaerobacillus Genus.</title>
        <authorList>
            <person name="Bassil N.M."/>
            <person name="Lloyd J.R."/>
        </authorList>
    </citation>
    <scope>NUCLEOTIDE SEQUENCE [LARGE SCALE GENOMIC DNA]</scope>
    <source>
        <strain evidence="1 2">NB2006</strain>
    </source>
</reference>
<name>A0A7S7LB40_9BACI</name>
<sequence>MGYYIRSLENVKKWRNMPWLKYLMTVEVNGKMGKVTGANSNLNINVRFDDPQNKRYNGNCHPHWETRYFDKDGNVIADYRDNVQTN</sequence>